<feature type="region of interest" description="Disordered" evidence="1">
    <location>
        <begin position="1"/>
        <end position="58"/>
    </location>
</feature>
<reference evidence="3" key="1">
    <citation type="journal article" date="2023" name="Commun. Biol.">
        <title>Genome analysis of Parmales, the sister group of diatoms, reveals the evolutionary specialization of diatoms from phago-mixotrophs to photoautotrophs.</title>
        <authorList>
            <person name="Ban H."/>
            <person name="Sato S."/>
            <person name="Yoshikawa S."/>
            <person name="Yamada K."/>
            <person name="Nakamura Y."/>
            <person name="Ichinomiya M."/>
            <person name="Sato N."/>
            <person name="Blanc-Mathieu R."/>
            <person name="Endo H."/>
            <person name="Kuwata A."/>
            <person name="Ogata H."/>
        </authorList>
    </citation>
    <scope>NUCLEOTIDE SEQUENCE [LARGE SCALE GENOMIC DNA]</scope>
</reference>
<name>A0A9W6ZD20_9STRA</name>
<dbReference type="Proteomes" id="UP001162640">
    <property type="component" value="Unassembled WGS sequence"/>
</dbReference>
<accession>A0A9W6ZD20</accession>
<evidence type="ECO:0000256" key="1">
    <source>
        <dbReference type="SAM" id="MobiDB-lite"/>
    </source>
</evidence>
<evidence type="ECO:0000313" key="3">
    <source>
        <dbReference type="Proteomes" id="UP001162640"/>
    </source>
</evidence>
<feature type="region of interest" description="Disordered" evidence="1">
    <location>
        <begin position="89"/>
        <end position="108"/>
    </location>
</feature>
<gene>
    <name evidence="2" type="ORF">TL16_g00174</name>
</gene>
<proteinExistence type="predicted"/>
<dbReference type="EMBL" id="BLQM01000002">
    <property type="protein sequence ID" value="GMH47890.1"/>
    <property type="molecule type" value="Genomic_DNA"/>
</dbReference>
<feature type="compositionally biased region" description="Basic and acidic residues" evidence="1">
    <location>
        <begin position="89"/>
        <end position="102"/>
    </location>
</feature>
<sequence>MTTSTKASTPTKSTTTTTLTTTTPTPDAKGWSDATQDQRTVTGKGTFPPTWSVKKSTSNHYKITAPDGKSFSSKTKAFQHFEKSYPEEYGKAAEENGKRKAESQGGKLKRKGVVGIITKMSRSKK</sequence>
<evidence type="ECO:0000313" key="2">
    <source>
        <dbReference type="EMBL" id="GMH47890.1"/>
    </source>
</evidence>
<comment type="caution">
    <text evidence="2">The sequence shown here is derived from an EMBL/GenBank/DDBJ whole genome shotgun (WGS) entry which is preliminary data.</text>
</comment>
<feature type="compositionally biased region" description="Polar residues" evidence="1">
    <location>
        <begin position="33"/>
        <end position="43"/>
    </location>
</feature>
<dbReference type="AlphaFoldDB" id="A0A9W6ZD20"/>
<protein>
    <submittedName>
        <fullName evidence="2">Uncharacterized protein</fullName>
    </submittedName>
</protein>
<organism evidence="2 3">
    <name type="scientific">Triparma laevis f. inornata</name>
    <dbReference type="NCBI Taxonomy" id="1714386"/>
    <lineage>
        <taxon>Eukaryota</taxon>
        <taxon>Sar</taxon>
        <taxon>Stramenopiles</taxon>
        <taxon>Ochrophyta</taxon>
        <taxon>Bolidophyceae</taxon>
        <taxon>Parmales</taxon>
        <taxon>Triparmaceae</taxon>
        <taxon>Triparma</taxon>
    </lineage>
</organism>
<feature type="compositionally biased region" description="Low complexity" evidence="1">
    <location>
        <begin position="1"/>
        <end position="26"/>
    </location>
</feature>